<sequence length="692" mass="76575">MCDIDLEKKEKESACQKDEEVTSLNDGEDSTTESLTATEELIEEPHDRSDGSDSGLGSEILEERADMPQTNNFGESDSETTFDRLNEDHSTSNSTSISAHPGEETGTGPPFPLLTALVTNLKKVPIKSSLKRKLRMDDEEGTAPKVKKKRGITFDSVTVFYFPRAQGFTCVPSQGGSTLGMSSHHSQMKKFSMVEHANEQRRIHRQLLQQLKTERNVGNGVSGSSSDDSDSEDEISDASESELDLDNYYFLQPVPTRQRRALLRAAGVRKIDSLEKDECRTIRTSREFCGCGCKGYCDPDTCSCSQAGIKCQVDRLNFPCGCTRENCGNSSGRIEFNPVRVRTHFIHTLMRLELEKKQDDMQEKKDFSWMTNERLAVQNYHKEDHCKLDVNKCSDNLVKDMNLSGHVEVENCVHTGSFTNLHYGVPGEGPGTSTQNSATSFPELPAREDSLDLYTFRENCYTAENERKQQQQSPFTSSSSNAGGHQGFSFDPRFAAEMQSTFVVTPPSSSVNGVGVTPSTTSGPCFVPVTAPPPGPVVNQYAQFHSAGFGDFASNNPANNIFNHYSGIYENFQQQHQQNQSSAGFEFANESYPSESKESQYTNLNTVGANSKLESFCDHLLLNNRYNYAGYEESNSYSVLSTDEATQDGTETTEMVSVINEDNGTTIGNGLRECDENFGEIIKKSIVETVSA</sequence>
<evidence type="ECO:0000256" key="3">
    <source>
        <dbReference type="ARBA" id="ARBA00022703"/>
    </source>
</evidence>
<reference evidence="11 12" key="1">
    <citation type="submission" date="2024-05" db="EMBL/GenBank/DDBJ databases">
        <title>Genetic variation in Jamaican populations of the coffee berry borer (Hypothenemus hampei).</title>
        <authorList>
            <person name="Errbii M."/>
            <person name="Myrie A."/>
        </authorList>
    </citation>
    <scope>NUCLEOTIDE SEQUENCE [LARGE SCALE GENOMIC DNA]</scope>
    <source>
        <strain evidence="11">JA-Hopewell-2020-01-JO</strain>
        <tissue evidence="11">Whole body</tissue>
    </source>
</reference>
<dbReference type="GO" id="GO:0005634">
    <property type="term" value="C:nucleus"/>
    <property type="evidence" value="ECO:0007669"/>
    <property type="project" value="UniProtKB-SubCell"/>
</dbReference>
<evidence type="ECO:0000256" key="6">
    <source>
        <dbReference type="ARBA" id="ARBA00023159"/>
    </source>
</evidence>
<comment type="subcellular location">
    <subcellularLocation>
        <location evidence="1">Nucleus</location>
    </subcellularLocation>
</comment>
<keyword evidence="4" id="KW-0805">Transcription regulation</keyword>
<evidence type="ECO:0000313" key="12">
    <source>
        <dbReference type="Proteomes" id="UP001566132"/>
    </source>
</evidence>
<keyword evidence="6" id="KW-0010">Activator</keyword>
<feature type="compositionally biased region" description="Basic and acidic residues" evidence="9">
    <location>
        <begin position="1"/>
        <end position="20"/>
    </location>
</feature>
<dbReference type="GO" id="GO:0006915">
    <property type="term" value="P:apoptotic process"/>
    <property type="evidence" value="ECO:0007669"/>
    <property type="project" value="UniProtKB-KW"/>
</dbReference>
<evidence type="ECO:0000259" key="10">
    <source>
        <dbReference type="Pfam" id="PF16019"/>
    </source>
</evidence>
<feature type="region of interest" description="Disordered" evidence="9">
    <location>
        <begin position="465"/>
        <end position="490"/>
    </location>
</feature>
<dbReference type="PANTHER" id="PTHR13580">
    <property type="entry name" value="TGF-BETA INDUCED APOPTOSIS PROTEIN"/>
    <property type="match status" value="1"/>
</dbReference>
<evidence type="ECO:0000256" key="2">
    <source>
        <dbReference type="ARBA" id="ARBA00008548"/>
    </source>
</evidence>
<proteinExistence type="inferred from homology"/>
<feature type="region of interest" description="Disordered" evidence="9">
    <location>
        <begin position="214"/>
        <end position="240"/>
    </location>
</feature>
<dbReference type="Proteomes" id="UP001566132">
    <property type="component" value="Unassembled WGS sequence"/>
</dbReference>
<evidence type="ECO:0000256" key="5">
    <source>
        <dbReference type="ARBA" id="ARBA00023125"/>
    </source>
</evidence>
<dbReference type="InterPro" id="IPR023260">
    <property type="entry name" value="Cys/Ser-rich_nuc_prot"/>
</dbReference>
<gene>
    <name evidence="11" type="ORF">ABEB36_010362</name>
</gene>
<evidence type="ECO:0000256" key="8">
    <source>
        <dbReference type="ARBA" id="ARBA00023242"/>
    </source>
</evidence>
<dbReference type="InterPro" id="IPR031972">
    <property type="entry name" value="CSRNP_N"/>
</dbReference>
<evidence type="ECO:0000256" key="1">
    <source>
        <dbReference type="ARBA" id="ARBA00004123"/>
    </source>
</evidence>
<dbReference type="PANTHER" id="PTHR13580:SF9">
    <property type="entry name" value="AXIN1 UP-REGULATED 1, ISOFORM A"/>
    <property type="match status" value="1"/>
</dbReference>
<evidence type="ECO:0000313" key="11">
    <source>
        <dbReference type="EMBL" id="KAL1494835.1"/>
    </source>
</evidence>
<dbReference type="PRINTS" id="PR02031">
    <property type="entry name" value="CYSSERRICHNP"/>
</dbReference>
<feature type="compositionally biased region" description="Acidic residues" evidence="9">
    <location>
        <begin position="227"/>
        <end position="240"/>
    </location>
</feature>
<dbReference type="EMBL" id="JBDJPC010000007">
    <property type="protein sequence ID" value="KAL1494835.1"/>
    <property type="molecule type" value="Genomic_DNA"/>
</dbReference>
<dbReference type="AlphaFoldDB" id="A0ABD1EJF7"/>
<feature type="compositionally biased region" description="Basic and acidic residues" evidence="9">
    <location>
        <begin position="81"/>
        <end position="90"/>
    </location>
</feature>
<protein>
    <recommendedName>
        <fullName evidence="10">Cysteine/serine-rich nuclear protein N-terminal domain-containing protein</fullName>
    </recommendedName>
</protein>
<comment type="similarity">
    <text evidence="2">Belongs to the AXUD1 family.</text>
</comment>
<organism evidence="11 12">
    <name type="scientific">Hypothenemus hampei</name>
    <name type="common">Coffee berry borer</name>
    <dbReference type="NCBI Taxonomy" id="57062"/>
    <lineage>
        <taxon>Eukaryota</taxon>
        <taxon>Metazoa</taxon>
        <taxon>Ecdysozoa</taxon>
        <taxon>Arthropoda</taxon>
        <taxon>Hexapoda</taxon>
        <taxon>Insecta</taxon>
        <taxon>Pterygota</taxon>
        <taxon>Neoptera</taxon>
        <taxon>Endopterygota</taxon>
        <taxon>Coleoptera</taxon>
        <taxon>Polyphaga</taxon>
        <taxon>Cucujiformia</taxon>
        <taxon>Curculionidae</taxon>
        <taxon>Scolytinae</taxon>
        <taxon>Hypothenemus</taxon>
    </lineage>
</organism>
<keyword evidence="5" id="KW-0238">DNA-binding</keyword>
<feature type="domain" description="Cysteine/serine-rich nuclear protein N-terminal" evidence="10">
    <location>
        <begin position="147"/>
        <end position="356"/>
    </location>
</feature>
<evidence type="ECO:0000256" key="9">
    <source>
        <dbReference type="SAM" id="MobiDB-lite"/>
    </source>
</evidence>
<keyword evidence="8" id="KW-0539">Nucleus</keyword>
<keyword evidence="12" id="KW-1185">Reference proteome</keyword>
<evidence type="ECO:0000256" key="7">
    <source>
        <dbReference type="ARBA" id="ARBA00023163"/>
    </source>
</evidence>
<accession>A0ABD1EJF7</accession>
<feature type="region of interest" description="Disordered" evidence="9">
    <location>
        <begin position="1"/>
        <end position="111"/>
    </location>
</feature>
<name>A0ABD1EJF7_HYPHA</name>
<dbReference type="Pfam" id="PF16019">
    <property type="entry name" value="CSRNP_N"/>
    <property type="match status" value="1"/>
</dbReference>
<dbReference type="GO" id="GO:0003677">
    <property type="term" value="F:DNA binding"/>
    <property type="evidence" value="ECO:0007669"/>
    <property type="project" value="UniProtKB-KW"/>
</dbReference>
<comment type="caution">
    <text evidence="11">The sequence shown here is derived from an EMBL/GenBank/DDBJ whole genome shotgun (WGS) entry which is preliminary data.</text>
</comment>
<keyword evidence="3" id="KW-0053">Apoptosis</keyword>
<keyword evidence="7" id="KW-0804">Transcription</keyword>
<evidence type="ECO:0000256" key="4">
    <source>
        <dbReference type="ARBA" id="ARBA00023015"/>
    </source>
</evidence>
<feature type="compositionally biased region" description="Low complexity" evidence="9">
    <location>
        <begin position="470"/>
        <end position="480"/>
    </location>
</feature>